<comment type="caution">
    <text evidence="1">The sequence shown here is derived from an EMBL/GenBank/DDBJ whole genome shotgun (WGS) entry which is preliminary data.</text>
</comment>
<feature type="non-terminal residue" evidence="1">
    <location>
        <position position="1"/>
    </location>
</feature>
<evidence type="ECO:0000313" key="1">
    <source>
        <dbReference type="EMBL" id="KAJ7731824.1"/>
    </source>
</evidence>
<dbReference type="Proteomes" id="UP001215280">
    <property type="component" value="Unassembled WGS sequence"/>
</dbReference>
<sequence>GDLYTPFASPADDELALNSAKQLDIVVWEKHRETLLFGSLDGHTNIEGLH</sequence>
<dbReference type="AlphaFoldDB" id="A0AAD7HZU5"/>
<gene>
    <name evidence="1" type="ORF">DFH07DRAFT_755530</name>
</gene>
<evidence type="ECO:0000313" key="2">
    <source>
        <dbReference type="Proteomes" id="UP001215280"/>
    </source>
</evidence>
<organism evidence="1 2">
    <name type="scientific">Mycena maculata</name>
    <dbReference type="NCBI Taxonomy" id="230809"/>
    <lineage>
        <taxon>Eukaryota</taxon>
        <taxon>Fungi</taxon>
        <taxon>Dikarya</taxon>
        <taxon>Basidiomycota</taxon>
        <taxon>Agaricomycotina</taxon>
        <taxon>Agaricomycetes</taxon>
        <taxon>Agaricomycetidae</taxon>
        <taxon>Agaricales</taxon>
        <taxon>Marasmiineae</taxon>
        <taxon>Mycenaceae</taxon>
        <taxon>Mycena</taxon>
    </lineage>
</organism>
<proteinExistence type="predicted"/>
<reference evidence="1" key="1">
    <citation type="submission" date="2023-03" db="EMBL/GenBank/DDBJ databases">
        <title>Massive genome expansion in bonnet fungi (Mycena s.s.) driven by repeated elements and novel gene families across ecological guilds.</title>
        <authorList>
            <consortium name="Lawrence Berkeley National Laboratory"/>
            <person name="Harder C.B."/>
            <person name="Miyauchi S."/>
            <person name="Viragh M."/>
            <person name="Kuo A."/>
            <person name="Thoen E."/>
            <person name="Andreopoulos B."/>
            <person name="Lu D."/>
            <person name="Skrede I."/>
            <person name="Drula E."/>
            <person name="Henrissat B."/>
            <person name="Morin E."/>
            <person name="Kohler A."/>
            <person name="Barry K."/>
            <person name="LaButti K."/>
            <person name="Morin E."/>
            <person name="Salamov A."/>
            <person name="Lipzen A."/>
            <person name="Mereny Z."/>
            <person name="Hegedus B."/>
            <person name="Baldrian P."/>
            <person name="Stursova M."/>
            <person name="Weitz H."/>
            <person name="Taylor A."/>
            <person name="Grigoriev I.V."/>
            <person name="Nagy L.G."/>
            <person name="Martin F."/>
            <person name="Kauserud H."/>
        </authorList>
    </citation>
    <scope>NUCLEOTIDE SEQUENCE</scope>
    <source>
        <strain evidence="1">CBHHK188m</strain>
    </source>
</reference>
<keyword evidence="2" id="KW-1185">Reference proteome</keyword>
<protein>
    <submittedName>
        <fullName evidence="1">Uncharacterized protein</fullName>
    </submittedName>
</protein>
<name>A0AAD7HZU5_9AGAR</name>
<accession>A0AAD7HZU5</accession>
<dbReference type="EMBL" id="JARJLG010000180">
    <property type="protein sequence ID" value="KAJ7731824.1"/>
    <property type="molecule type" value="Genomic_DNA"/>
</dbReference>